<evidence type="ECO:0000313" key="1">
    <source>
        <dbReference type="EMBL" id="MFC7198990.1"/>
    </source>
</evidence>
<dbReference type="RefSeq" id="WP_382268119.1">
    <property type="nucleotide sequence ID" value="NZ_JBHTAR010000011.1"/>
</dbReference>
<accession>A0ABD5Z1G3</accession>
<protein>
    <submittedName>
        <fullName evidence="1">Pyridoxamine 5'-phosphate oxidase family protein</fullName>
    </submittedName>
</protein>
<dbReference type="SUPFAM" id="SSF50475">
    <property type="entry name" value="FMN-binding split barrel"/>
    <property type="match status" value="1"/>
</dbReference>
<reference evidence="1 2" key="1">
    <citation type="journal article" date="2019" name="Int. J. Syst. Evol. Microbiol.">
        <title>The Global Catalogue of Microorganisms (GCM) 10K type strain sequencing project: providing services to taxonomists for standard genome sequencing and annotation.</title>
        <authorList>
            <consortium name="The Broad Institute Genomics Platform"/>
            <consortium name="The Broad Institute Genome Sequencing Center for Infectious Disease"/>
            <person name="Wu L."/>
            <person name="Ma J."/>
        </authorList>
    </citation>
    <scope>NUCLEOTIDE SEQUENCE [LARGE SCALE GENOMIC DNA]</scope>
    <source>
        <strain evidence="1 2">XZGYJ-43</strain>
    </source>
</reference>
<gene>
    <name evidence="1" type="ORF">ACFQJ9_06105</name>
</gene>
<dbReference type="InterPro" id="IPR012349">
    <property type="entry name" value="Split_barrel_FMN-bd"/>
</dbReference>
<name>A0ABD5Z1G3_9EURY</name>
<evidence type="ECO:0000313" key="2">
    <source>
        <dbReference type="Proteomes" id="UP001596447"/>
    </source>
</evidence>
<comment type="caution">
    <text evidence="1">The sequence shown here is derived from an EMBL/GenBank/DDBJ whole genome shotgun (WGS) entry which is preliminary data.</text>
</comment>
<proteinExistence type="predicted"/>
<organism evidence="1 2">
    <name type="scientific">Halospeciosus flavus</name>
    <dbReference type="NCBI Taxonomy" id="3032283"/>
    <lineage>
        <taxon>Archaea</taxon>
        <taxon>Methanobacteriati</taxon>
        <taxon>Methanobacteriota</taxon>
        <taxon>Stenosarchaea group</taxon>
        <taxon>Halobacteria</taxon>
        <taxon>Halobacteriales</taxon>
        <taxon>Halobacteriaceae</taxon>
        <taxon>Halospeciosus</taxon>
    </lineage>
</organism>
<dbReference type="InterPro" id="IPR024747">
    <property type="entry name" value="Pyridox_Oxase-rel"/>
</dbReference>
<dbReference type="AlphaFoldDB" id="A0ABD5Z1G3"/>
<dbReference type="Pfam" id="PF12900">
    <property type="entry name" value="Pyridox_ox_2"/>
    <property type="match status" value="1"/>
</dbReference>
<dbReference type="Gene3D" id="2.30.110.10">
    <property type="entry name" value="Electron Transport, Fmn-binding Protein, Chain A"/>
    <property type="match status" value="1"/>
</dbReference>
<dbReference type="EMBL" id="JBHTAR010000011">
    <property type="protein sequence ID" value="MFC7198990.1"/>
    <property type="molecule type" value="Genomic_DNA"/>
</dbReference>
<sequence>MKRDEIGAFLKRHETGILSTCSEGEAYGIPESFGYRNGRLYLQLAMPSDSRKREFLAETETVSFTICEATSSKDFASVIIQGTVHQLPHDGKAADLALAENDQFPSSEVFPMTEEESIEAYELKAEKITGRKGPNFEIGTATAEIPVVANDEEANSE</sequence>
<keyword evidence="2" id="KW-1185">Reference proteome</keyword>
<dbReference type="Proteomes" id="UP001596447">
    <property type="component" value="Unassembled WGS sequence"/>
</dbReference>